<evidence type="ECO:0000256" key="1">
    <source>
        <dbReference type="ARBA" id="ARBA00022723"/>
    </source>
</evidence>
<dbReference type="Pfam" id="PF06839">
    <property type="entry name" value="Zn_ribbon_GRF"/>
    <property type="match status" value="1"/>
</dbReference>
<dbReference type="GO" id="GO:0008270">
    <property type="term" value="F:zinc ion binding"/>
    <property type="evidence" value="ECO:0007669"/>
    <property type="project" value="UniProtKB-KW"/>
</dbReference>
<dbReference type="PROSITE" id="PS51999">
    <property type="entry name" value="ZF_GRF"/>
    <property type="match status" value="1"/>
</dbReference>
<dbReference type="InterPro" id="IPR010666">
    <property type="entry name" value="Znf_GRF"/>
</dbReference>
<organism evidence="7 8">
    <name type="scientific">Arachis hypogaea</name>
    <name type="common">Peanut</name>
    <dbReference type="NCBI Taxonomy" id="3818"/>
    <lineage>
        <taxon>Eukaryota</taxon>
        <taxon>Viridiplantae</taxon>
        <taxon>Streptophyta</taxon>
        <taxon>Embryophyta</taxon>
        <taxon>Tracheophyta</taxon>
        <taxon>Spermatophyta</taxon>
        <taxon>Magnoliopsida</taxon>
        <taxon>eudicotyledons</taxon>
        <taxon>Gunneridae</taxon>
        <taxon>Pentapetalae</taxon>
        <taxon>rosids</taxon>
        <taxon>fabids</taxon>
        <taxon>Fabales</taxon>
        <taxon>Fabaceae</taxon>
        <taxon>Papilionoideae</taxon>
        <taxon>50 kb inversion clade</taxon>
        <taxon>dalbergioids sensu lato</taxon>
        <taxon>Dalbergieae</taxon>
        <taxon>Pterocarpus clade</taxon>
        <taxon>Arachis</taxon>
    </lineage>
</organism>
<evidence type="ECO:0000256" key="2">
    <source>
        <dbReference type="ARBA" id="ARBA00022771"/>
    </source>
</evidence>
<keyword evidence="5" id="KW-1133">Transmembrane helix</keyword>
<keyword evidence="3" id="KW-0862">Zinc</keyword>
<dbReference type="EMBL" id="SDMP01000019">
    <property type="protein sequence ID" value="RYQ87337.1"/>
    <property type="molecule type" value="Genomic_DNA"/>
</dbReference>
<evidence type="ECO:0000256" key="4">
    <source>
        <dbReference type="PROSITE-ProRule" id="PRU01343"/>
    </source>
</evidence>
<feature type="domain" description="GRF-type" evidence="6">
    <location>
        <begin position="62"/>
        <end position="104"/>
    </location>
</feature>
<accession>A0A444XCJ2</accession>
<evidence type="ECO:0000256" key="5">
    <source>
        <dbReference type="SAM" id="Phobius"/>
    </source>
</evidence>
<proteinExistence type="predicted"/>
<dbReference type="PANTHER" id="PTHR33248">
    <property type="entry name" value="ZINC ION-BINDING PROTEIN"/>
    <property type="match status" value="1"/>
</dbReference>
<dbReference type="AlphaFoldDB" id="A0A444XCJ2"/>
<reference evidence="7 8" key="1">
    <citation type="submission" date="2019-01" db="EMBL/GenBank/DDBJ databases">
        <title>Sequencing of cultivated peanut Arachis hypogaea provides insights into genome evolution and oil improvement.</title>
        <authorList>
            <person name="Chen X."/>
        </authorList>
    </citation>
    <scope>NUCLEOTIDE SEQUENCE [LARGE SCALE GENOMIC DNA]</scope>
    <source>
        <strain evidence="8">cv. Fuhuasheng</strain>
        <tissue evidence="7">Leaves</tissue>
    </source>
</reference>
<comment type="caution">
    <text evidence="7">The sequence shown here is derived from an EMBL/GenBank/DDBJ whole genome shotgun (WGS) entry which is preliminary data.</text>
</comment>
<keyword evidence="2 4" id="KW-0863">Zinc-finger</keyword>
<protein>
    <recommendedName>
        <fullName evidence="6">GRF-type domain-containing protein</fullName>
    </recommendedName>
</protein>
<keyword evidence="5" id="KW-0472">Membrane</keyword>
<evidence type="ECO:0000313" key="7">
    <source>
        <dbReference type="EMBL" id="RYQ87337.1"/>
    </source>
</evidence>
<evidence type="ECO:0000256" key="3">
    <source>
        <dbReference type="ARBA" id="ARBA00022833"/>
    </source>
</evidence>
<keyword evidence="5" id="KW-0812">Transmembrane</keyword>
<sequence length="169" mass="18788">MLTPKKKGKLLESGTAVDTTGLEGIQLLEWLSSTSRRENAMAVESSISSRSKSSSHGALLLCSHGERPVLRTSGTKENYGRRFWGCVYYGVHEGCNFFRWAEPETEVGNPEIARMKKKVASLKSRTKAAEWKLMVVALLGFVGWAGFLFLLLQNFSMSRTKCVIPLNLV</sequence>
<name>A0A444XCJ2_ARAHY</name>
<gene>
    <name evidence="7" type="ORF">Ahy_B09g094840</name>
</gene>
<feature type="transmembrane region" description="Helical" evidence="5">
    <location>
        <begin position="133"/>
        <end position="152"/>
    </location>
</feature>
<evidence type="ECO:0000259" key="6">
    <source>
        <dbReference type="PROSITE" id="PS51999"/>
    </source>
</evidence>
<keyword evidence="8" id="KW-1185">Reference proteome</keyword>
<dbReference type="Proteomes" id="UP000289738">
    <property type="component" value="Chromosome B09"/>
</dbReference>
<evidence type="ECO:0000313" key="8">
    <source>
        <dbReference type="Proteomes" id="UP000289738"/>
    </source>
</evidence>
<keyword evidence="1" id="KW-0479">Metal-binding</keyword>